<evidence type="ECO:0000313" key="1">
    <source>
        <dbReference type="EMBL" id="MFD1202006.1"/>
    </source>
</evidence>
<organism evidence="1 2">
    <name type="scientific">Leucobacter albus</name>
    <dbReference type="NCBI Taxonomy" id="272210"/>
    <lineage>
        <taxon>Bacteria</taxon>
        <taxon>Bacillati</taxon>
        <taxon>Actinomycetota</taxon>
        <taxon>Actinomycetes</taxon>
        <taxon>Micrococcales</taxon>
        <taxon>Microbacteriaceae</taxon>
        <taxon>Leucobacter</taxon>
    </lineage>
</organism>
<dbReference type="InterPro" id="IPR032466">
    <property type="entry name" value="Metal_Hydrolase"/>
</dbReference>
<dbReference type="InterPro" id="IPR008257">
    <property type="entry name" value="Pept_M19"/>
</dbReference>
<name>A0ABW3TMT0_9MICO</name>
<dbReference type="EMBL" id="JBHTLY010000003">
    <property type="protein sequence ID" value="MFD1202006.1"/>
    <property type="molecule type" value="Genomic_DNA"/>
</dbReference>
<keyword evidence="2" id="KW-1185">Reference proteome</keyword>
<dbReference type="RefSeq" id="WP_343961812.1">
    <property type="nucleotide sequence ID" value="NZ_BAAAKZ010000013.1"/>
</dbReference>
<dbReference type="Gene3D" id="3.20.20.140">
    <property type="entry name" value="Metal-dependent hydrolases"/>
    <property type="match status" value="1"/>
</dbReference>
<protein>
    <submittedName>
        <fullName evidence="1">Dipeptidase</fullName>
    </submittedName>
</protein>
<gene>
    <name evidence="1" type="ORF">ACFQ3U_08885</name>
</gene>
<dbReference type="PROSITE" id="PS51365">
    <property type="entry name" value="RENAL_DIPEPTIDASE_2"/>
    <property type="match status" value="1"/>
</dbReference>
<dbReference type="SUPFAM" id="SSF51556">
    <property type="entry name" value="Metallo-dependent hydrolases"/>
    <property type="match status" value="1"/>
</dbReference>
<dbReference type="Pfam" id="PF01244">
    <property type="entry name" value="Peptidase_M19"/>
    <property type="match status" value="1"/>
</dbReference>
<dbReference type="PANTHER" id="PTHR10443:SF12">
    <property type="entry name" value="DIPEPTIDASE"/>
    <property type="match status" value="1"/>
</dbReference>
<sequence length="387" mass="42968">MTEFGNFEFEGMTDEEEARAQRLHADSVIVDMLFHGPTGYRVWTDEMTETIAETLRSTGDRLTAWEFGMEVPERLAIAGLLPEFKEQWDASGLTAGTRDLFWHNTGGMVEALTHTQSLLDSFDWLNKALKVQDFRDAKQRGTHAQFLATQKASYFEDDIHRMGLAYEMGMRMMLMTYNEDNSLGGGCTSGKNLGVTEFGREVISFMNERGIIVDTAHSGKQTTLDTCKYSEAPVLASHCGAAGVFSHQRNKSDEEMEAVAATGGVVGVFAIPVFLSGEQDPTINALLDHIDHMVKVVGEDHVGIGLDWPLQLPKWALENVTQPATTTSGLGWRKEHGLDDKKNLIGFDDYRDLSNITRGLVARGYSDDAVKKILGENFLRVFEQVVG</sequence>
<comment type="caution">
    <text evidence="1">The sequence shown here is derived from an EMBL/GenBank/DDBJ whole genome shotgun (WGS) entry which is preliminary data.</text>
</comment>
<reference evidence="2" key="1">
    <citation type="journal article" date="2019" name="Int. J. Syst. Evol. Microbiol.">
        <title>The Global Catalogue of Microorganisms (GCM) 10K type strain sequencing project: providing services to taxonomists for standard genome sequencing and annotation.</title>
        <authorList>
            <consortium name="The Broad Institute Genomics Platform"/>
            <consortium name="The Broad Institute Genome Sequencing Center for Infectious Disease"/>
            <person name="Wu L."/>
            <person name="Ma J."/>
        </authorList>
    </citation>
    <scope>NUCLEOTIDE SEQUENCE [LARGE SCALE GENOMIC DNA]</scope>
    <source>
        <strain evidence="2">CCUG 50213</strain>
    </source>
</reference>
<proteinExistence type="predicted"/>
<dbReference type="Proteomes" id="UP001597181">
    <property type="component" value="Unassembled WGS sequence"/>
</dbReference>
<accession>A0ABW3TMT0</accession>
<evidence type="ECO:0000313" key="2">
    <source>
        <dbReference type="Proteomes" id="UP001597181"/>
    </source>
</evidence>
<dbReference type="PANTHER" id="PTHR10443">
    <property type="entry name" value="MICROSOMAL DIPEPTIDASE"/>
    <property type="match status" value="1"/>
</dbReference>